<feature type="compositionally biased region" description="Low complexity" evidence="1">
    <location>
        <begin position="15"/>
        <end position="39"/>
    </location>
</feature>
<evidence type="ECO:0000313" key="3">
    <source>
        <dbReference type="Proteomes" id="UP000317650"/>
    </source>
</evidence>
<evidence type="ECO:0000313" key="2">
    <source>
        <dbReference type="EMBL" id="THU50880.1"/>
    </source>
</evidence>
<protein>
    <submittedName>
        <fullName evidence="2">Uncharacterized protein</fullName>
    </submittedName>
</protein>
<sequence>MRLLEFPCGRRAFLPEETTPTPTAEAEDTQPAAETAPPEKLLRRATRGWVPPWRPSLLSISEDGASVGTPRQPATVAKSGGSVKAKAKAKAKPAVRAVPRATNYGYQHYAVVPAFAPMVFLF</sequence>
<feature type="region of interest" description="Disordered" evidence="1">
    <location>
        <begin position="60"/>
        <end position="81"/>
    </location>
</feature>
<reference evidence="2 3" key="1">
    <citation type="journal article" date="2019" name="Nat. Plants">
        <title>Genome sequencing of Musa balbisiana reveals subgenome evolution and function divergence in polyploid bananas.</title>
        <authorList>
            <person name="Yao X."/>
        </authorList>
    </citation>
    <scope>NUCLEOTIDE SEQUENCE [LARGE SCALE GENOMIC DNA]</scope>
    <source>
        <strain evidence="3">cv. DH-PKW</strain>
        <tissue evidence="2">Leaves</tissue>
    </source>
</reference>
<dbReference type="PANTHER" id="PTHR35318">
    <property type="entry name" value="BNAA10G08410D PROTEIN"/>
    <property type="match status" value="1"/>
</dbReference>
<dbReference type="EMBL" id="PYDT01000009">
    <property type="protein sequence ID" value="THU50880.1"/>
    <property type="molecule type" value="Genomic_DNA"/>
</dbReference>
<accession>A0A4S8IQI9</accession>
<gene>
    <name evidence="2" type="ORF">C4D60_Mb06t25010</name>
</gene>
<dbReference type="PANTHER" id="PTHR35318:SF2">
    <property type="entry name" value="OS08G0138900 PROTEIN"/>
    <property type="match status" value="1"/>
</dbReference>
<proteinExistence type="predicted"/>
<dbReference type="Proteomes" id="UP000317650">
    <property type="component" value="Chromosome 6"/>
</dbReference>
<evidence type="ECO:0000256" key="1">
    <source>
        <dbReference type="SAM" id="MobiDB-lite"/>
    </source>
</evidence>
<name>A0A4S8IQI9_MUSBA</name>
<feature type="region of interest" description="Disordered" evidence="1">
    <location>
        <begin position="10"/>
        <end position="46"/>
    </location>
</feature>
<keyword evidence="3" id="KW-1185">Reference proteome</keyword>
<comment type="caution">
    <text evidence="2">The sequence shown here is derived from an EMBL/GenBank/DDBJ whole genome shotgun (WGS) entry which is preliminary data.</text>
</comment>
<organism evidence="2 3">
    <name type="scientific">Musa balbisiana</name>
    <name type="common">Banana</name>
    <dbReference type="NCBI Taxonomy" id="52838"/>
    <lineage>
        <taxon>Eukaryota</taxon>
        <taxon>Viridiplantae</taxon>
        <taxon>Streptophyta</taxon>
        <taxon>Embryophyta</taxon>
        <taxon>Tracheophyta</taxon>
        <taxon>Spermatophyta</taxon>
        <taxon>Magnoliopsida</taxon>
        <taxon>Liliopsida</taxon>
        <taxon>Zingiberales</taxon>
        <taxon>Musaceae</taxon>
        <taxon>Musa</taxon>
    </lineage>
</organism>
<dbReference type="AlphaFoldDB" id="A0A4S8IQI9"/>